<name>A0AAE0S664_9BIVA</name>
<organism evidence="1 2">
    <name type="scientific">Potamilus streckersoni</name>
    <dbReference type="NCBI Taxonomy" id="2493646"/>
    <lineage>
        <taxon>Eukaryota</taxon>
        <taxon>Metazoa</taxon>
        <taxon>Spiralia</taxon>
        <taxon>Lophotrochozoa</taxon>
        <taxon>Mollusca</taxon>
        <taxon>Bivalvia</taxon>
        <taxon>Autobranchia</taxon>
        <taxon>Heteroconchia</taxon>
        <taxon>Palaeoheterodonta</taxon>
        <taxon>Unionida</taxon>
        <taxon>Unionoidea</taxon>
        <taxon>Unionidae</taxon>
        <taxon>Ambleminae</taxon>
        <taxon>Lampsilini</taxon>
        <taxon>Potamilus</taxon>
    </lineage>
</organism>
<proteinExistence type="predicted"/>
<evidence type="ECO:0000313" key="1">
    <source>
        <dbReference type="EMBL" id="KAK3585909.1"/>
    </source>
</evidence>
<accession>A0AAE0S664</accession>
<dbReference type="Proteomes" id="UP001195483">
    <property type="component" value="Unassembled WGS sequence"/>
</dbReference>
<reference evidence="1" key="1">
    <citation type="journal article" date="2021" name="Genome Biol. Evol.">
        <title>A High-Quality Reference Genome for a Parasitic Bivalve with Doubly Uniparental Inheritance (Bivalvia: Unionida).</title>
        <authorList>
            <person name="Smith C.H."/>
        </authorList>
    </citation>
    <scope>NUCLEOTIDE SEQUENCE</scope>
    <source>
        <strain evidence="1">CHS0354</strain>
    </source>
</reference>
<comment type="caution">
    <text evidence="1">The sequence shown here is derived from an EMBL/GenBank/DDBJ whole genome shotgun (WGS) entry which is preliminary data.</text>
</comment>
<reference evidence="1" key="3">
    <citation type="submission" date="2023-05" db="EMBL/GenBank/DDBJ databases">
        <authorList>
            <person name="Smith C.H."/>
        </authorList>
    </citation>
    <scope>NUCLEOTIDE SEQUENCE</scope>
    <source>
        <strain evidence="1">CHS0354</strain>
        <tissue evidence="1">Mantle</tissue>
    </source>
</reference>
<protein>
    <submittedName>
        <fullName evidence="1">Uncharacterized protein</fullName>
    </submittedName>
</protein>
<dbReference type="EMBL" id="JAEAOA010002240">
    <property type="protein sequence ID" value="KAK3585909.1"/>
    <property type="molecule type" value="Genomic_DNA"/>
</dbReference>
<keyword evidence="2" id="KW-1185">Reference proteome</keyword>
<evidence type="ECO:0000313" key="2">
    <source>
        <dbReference type="Proteomes" id="UP001195483"/>
    </source>
</evidence>
<dbReference type="AlphaFoldDB" id="A0AAE0S664"/>
<reference evidence="1" key="2">
    <citation type="journal article" date="2021" name="Genome Biol. Evol.">
        <title>Developing a high-quality reference genome for a parasitic bivalve with doubly uniparental inheritance (Bivalvia: Unionida).</title>
        <authorList>
            <person name="Smith C.H."/>
        </authorList>
    </citation>
    <scope>NUCLEOTIDE SEQUENCE</scope>
    <source>
        <strain evidence="1">CHS0354</strain>
        <tissue evidence="1">Mantle</tissue>
    </source>
</reference>
<sequence>MATQNSDIGISLKVYQGALKLGRLNFVCSPGVRPVREKECYTADNIHKPPMLELSFCNFVLRLQLLSMHHTTKRRQRWSLA</sequence>
<gene>
    <name evidence="1" type="ORF">CHS0354_038445</name>
</gene>